<reference evidence="1" key="1">
    <citation type="submission" date="2022-05" db="EMBL/GenBank/DDBJ databases">
        <title>The Musa troglodytarum L. genome provides insights into the mechanism of non-climacteric behaviour and enrichment of carotenoids.</title>
        <authorList>
            <person name="Wang J."/>
        </authorList>
    </citation>
    <scope>NUCLEOTIDE SEQUENCE</scope>
    <source>
        <tissue evidence="1">Leaf</tissue>
    </source>
</reference>
<keyword evidence="2" id="KW-1185">Reference proteome</keyword>
<gene>
    <name evidence="1" type="ORF">MUK42_06289</name>
</gene>
<sequence>MALRFYDLADPLVFSCFLRISPPGYLRHSIPAVVLALSRLLFGLVARRLGFDVSGLSPWQTVTGARLVVISSTAAVLAAGSTREKALSGAIVAFEGLDLLKNLDHFILAIELHEKASFVHAFRCRSFVNHKVYRSRSKIPYQQSTVFSLLPSLFCSFVNCLSHNTILKLLA</sequence>
<dbReference type="OrthoDB" id="10545968at2759"/>
<dbReference type="Proteomes" id="UP001055439">
    <property type="component" value="Chromosome 6"/>
</dbReference>
<proteinExistence type="predicted"/>
<dbReference type="EMBL" id="CP097508">
    <property type="protein sequence ID" value="URE13805.1"/>
    <property type="molecule type" value="Genomic_DNA"/>
</dbReference>
<protein>
    <submittedName>
        <fullName evidence="1">Uncharacterized protein</fullName>
    </submittedName>
</protein>
<evidence type="ECO:0000313" key="1">
    <source>
        <dbReference type="EMBL" id="URE13805.1"/>
    </source>
</evidence>
<name>A0A9E7KFG7_9LILI</name>
<accession>A0A9E7KFG7</accession>
<dbReference type="AlphaFoldDB" id="A0A9E7KFG7"/>
<evidence type="ECO:0000313" key="2">
    <source>
        <dbReference type="Proteomes" id="UP001055439"/>
    </source>
</evidence>
<organism evidence="1 2">
    <name type="scientific">Musa troglodytarum</name>
    <name type="common">fe'i banana</name>
    <dbReference type="NCBI Taxonomy" id="320322"/>
    <lineage>
        <taxon>Eukaryota</taxon>
        <taxon>Viridiplantae</taxon>
        <taxon>Streptophyta</taxon>
        <taxon>Embryophyta</taxon>
        <taxon>Tracheophyta</taxon>
        <taxon>Spermatophyta</taxon>
        <taxon>Magnoliopsida</taxon>
        <taxon>Liliopsida</taxon>
        <taxon>Zingiberales</taxon>
        <taxon>Musaceae</taxon>
        <taxon>Musa</taxon>
    </lineage>
</organism>